<evidence type="ECO:0000256" key="9">
    <source>
        <dbReference type="RuleBase" id="RU363034"/>
    </source>
</evidence>
<keyword evidence="6 9" id="KW-0720">Serine protease</keyword>
<evidence type="ECO:0000313" key="13">
    <source>
        <dbReference type="Proteomes" id="UP000002208"/>
    </source>
</evidence>
<dbReference type="PROSITE" id="PS51257">
    <property type="entry name" value="PROKAR_LIPOPROTEIN"/>
    <property type="match status" value="1"/>
</dbReference>
<dbReference type="HOGENOM" id="CLU_006842_7_6_0"/>
<dbReference type="InterPro" id="IPR043504">
    <property type="entry name" value="Peptidase_S1_PA_chymotrypsin"/>
</dbReference>
<dbReference type="CDD" id="cd00190">
    <property type="entry name" value="Tryp_SPc"/>
    <property type="match status" value="1"/>
</dbReference>
<dbReference type="PROSITE" id="PS50240">
    <property type="entry name" value="TRYPSIN_DOM"/>
    <property type="match status" value="1"/>
</dbReference>
<dbReference type="RefSeq" id="WP_012692916.1">
    <property type="nucleotide sequence ID" value="NC_012526.1"/>
</dbReference>
<protein>
    <submittedName>
        <fullName evidence="12">Putative Trypsin-like serine protease</fullName>
    </submittedName>
</protein>
<keyword evidence="8" id="KW-0325">Glycoprotein</keyword>
<dbReference type="GO" id="GO:0005576">
    <property type="term" value="C:extracellular region"/>
    <property type="evidence" value="ECO:0007669"/>
    <property type="project" value="UniProtKB-SubCell"/>
</dbReference>
<dbReference type="eggNOG" id="COG5640">
    <property type="taxonomic scope" value="Bacteria"/>
</dbReference>
<dbReference type="STRING" id="546414.Deide_09160"/>
<dbReference type="PRINTS" id="PR00722">
    <property type="entry name" value="CHYMOTRYPSIN"/>
</dbReference>
<dbReference type="PROSITE" id="PS00135">
    <property type="entry name" value="TRYPSIN_SER"/>
    <property type="match status" value="1"/>
</dbReference>
<dbReference type="FunFam" id="2.40.10.10:FF:000073">
    <property type="entry name" value="Trypsin alpha"/>
    <property type="match status" value="1"/>
</dbReference>
<evidence type="ECO:0000256" key="1">
    <source>
        <dbReference type="ARBA" id="ARBA00004613"/>
    </source>
</evidence>
<dbReference type="SMART" id="SM00020">
    <property type="entry name" value="Tryp_SPc"/>
    <property type="match status" value="1"/>
</dbReference>
<proteinExistence type="predicted"/>
<keyword evidence="2" id="KW-0964">Secreted</keyword>
<feature type="chain" id="PRO_5002905620" evidence="10">
    <location>
        <begin position="27"/>
        <end position="285"/>
    </location>
</feature>
<feature type="domain" description="Peptidase S1" evidence="11">
    <location>
        <begin position="55"/>
        <end position="281"/>
    </location>
</feature>
<dbReference type="InterPro" id="IPR001314">
    <property type="entry name" value="Peptidase_S1A"/>
</dbReference>
<dbReference type="InterPro" id="IPR018114">
    <property type="entry name" value="TRYPSIN_HIS"/>
</dbReference>
<dbReference type="InterPro" id="IPR033116">
    <property type="entry name" value="TRYPSIN_SER"/>
</dbReference>
<dbReference type="GO" id="GO:0004252">
    <property type="term" value="F:serine-type endopeptidase activity"/>
    <property type="evidence" value="ECO:0007669"/>
    <property type="project" value="InterPro"/>
</dbReference>
<dbReference type="EMBL" id="CP001114">
    <property type="protein sequence ID" value="ACO45793.1"/>
    <property type="molecule type" value="Genomic_DNA"/>
</dbReference>
<evidence type="ECO:0000256" key="5">
    <source>
        <dbReference type="ARBA" id="ARBA00022801"/>
    </source>
</evidence>
<keyword evidence="4 10" id="KW-0732">Signal</keyword>
<feature type="signal peptide" evidence="10">
    <location>
        <begin position="1"/>
        <end position="26"/>
    </location>
</feature>
<dbReference type="KEGG" id="ddr:Deide_09160"/>
<organism evidence="12 13">
    <name type="scientific">Deinococcus deserti (strain DSM 17065 / CIP 109153 / LMG 22923 / VCD115)</name>
    <dbReference type="NCBI Taxonomy" id="546414"/>
    <lineage>
        <taxon>Bacteria</taxon>
        <taxon>Thermotogati</taxon>
        <taxon>Deinococcota</taxon>
        <taxon>Deinococci</taxon>
        <taxon>Deinococcales</taxon>
        <taxon>Deinococcaceae</taxon>
        <taxon>Deinococcus</taxon>
    </lineage>
</organism>
<evidence type="ECO:0000259" key="11">
    <source>
        <dbReference type="PROSITE" id="PS50240"/>
    </source>
</evidence>
<evidence type="ECO:0000313" key="12">
    <source>
        <dbReference type="EMBL" id="ACO45793.1"/>
    </source>
</evidence>
<evidence type="ECO:0000256" key="3">
    <source>
        <dbReference type="ARBA" id="ARBA00022670"/>
    </source>
</evidence>
<dbReference type="InterPro" id="IPR001254">
    <property type="entry name" value="Trypsin_dom"/>
</dbReference>
<comment type="subcellular location">
    <subcellularLocation>
        <location evidence="1">Secreted</location>
    </subcellularLocation>
</comment>
<evidence type="ECO:0000256" key="4">
    <source>
        <dbReference type="ARBA" id="ARBA00022729"/>
    </source>
</evidence>
<dbReference type="PROSITE" id="PS00134">
    <property type="entry name" value="TRYPSIN_HIS"/>
    <property type="match status" value="1"/>
</dbReference>
<sequence>MKKFALPLLALGSLLFTACGSTGPQADVPQVVALPEETVTTTGTELAFDKLSSQIVYGTVTSTTNRPYQVSVTPYNSMSGWCGGTLISSTWILTAAHCVTGYSASSMRVRAGINNLTTTSGQLRTPSQIIIHPYYSDASNGYDIALIRISTAFTLGSTVQTAALPNNTTESVLDVNGRSATVSGWGKTETGSSSPTALREVTIPITPTGSDCGSRPSNTICGKYDAGKDSCNGDSGGPLAARYNSKFYVLGIVSYGPSACRGYGVYTRVNGYINWIYQQTGIGAQ</sequence>
<evidence type="ECO:0000256" key="7">
    <source>
        <dbReference type="ARBA" id="ARBA00023157"/>
    </source>
</evidence>
<reference evidence="12 13" key="1">
    <citation type="journal article" date="2009" name="PLoS Genet.">
        <title>Alliance of proteomics and genomics to unravel the specificities of Sahara bacterium Deinococcus deserti.</title>
        <authorList>
            <person name="de Groot A."/>
            <person name="Dulermo R."/>
            <person name="Ortet P."/>
            <person name="Blanchard L."/>
            <person name="Guerin P."/>
            <person name="Fernandez B."/>
            <person name="Vacherie B."/>
            <person name="Dossat C."/>
            <person name="Jolivet E."/>
            <person name="Siguier P."/>
            <person name="Chandler M."/>
            <person name="Barakat M."/>
            <person name="Dedieu A."/>
            <person name="Barbe V."/>
            <person name="Heulin T."/>
            <person name="Sommer S."/>
            <person name="Achouak W."/>
            <person name="Armengaud J."/>
        </authorList>
    </citation>
    <scope>NUCLEOTIDE SEQUENCE [LARGE SCALE GENOMIC DNA]</scope>
    <source>
        <strain evidence="13">DSM 17065 / CIP 109153 / LMG 22923 / VCD115</strain>
    </source>
</reference>
<dbReference type="FunFam" id="2.40.10.10:FF:000054">
    <property type="entry name" value="Complement C1r subcomponent"/>
    <property type="match status" value="1"/>
</dbReference>
<dbReference type="InterPro" id="IPR009003">
    <property type="entry name" value="Peptidase_S1_PA"/>
</dbReference>
<gene>
    <name evidence="12" type="ordered locus">Deide_09160</name>
</gene>
<dbReference type="PaxDb" id="546414-Deide_09160"/>
<dbReference type="PANTHER" id="PTHR24252:SF27">
    <property type="entry name" value="TRANSMEMBRANE PROTEASE SERINE 3-LIKE"/>
    <property type="match status" value="1"/>
</dbReference>
<keyword evidence="3 9" id="KW-0645">Protease</keyword>
<dbReference type="Pfam" id="PF00089">
    <property type="entry name" value="Trypsin"/>
    <property type="match status" value="1"/>
</dbReference>
<dbReference type="OrthoDB" id="9813836at2"/>
<dbReference type="SUPFAM" id="SSF50494">
    <property type="entry name" value="Trypsin-like serine proteases"/>
    <property type="match status" value="1"/>
</dbReference>
<evidence type="ECO:0000256" key="6">
    <source>
        <dbReference type="ARBA" id="ARBA00022825"/>
    </source>
</evidence>
<evidence type="ECO:0000256" key="2">
    <source>
        <dbReference type="ARBA" id="ARBA00022525"/>
    </source>
</evidence>
<dbReference type="Gene3D" id="2.40.10.10">
    <property type="entry name" value="Trypsin-like serine proteases"/>
    <property type="match status" value="1"/>
</dbReference>
<accession>C1D1R9</accession>
<evidence type="ECO:0000256" key="10">
    <source>
        <dbReference type="SAM" id="SignalP"/>
    </source>
</evidence>
<name>C1D1R9_DEIDV</name>
<keyword evidence="5 9" id="KW-0378">Hydrolase</keyword>
<dbReference type="GO" id="GO:0006508">
    <property type="term" value="P:proteolysis"/>
    <property type="evidence" value="ECO:0007669"/>
    <property type="project" value="UniProtKB-KW"/>
</dbReference>
<keyword evidence="7" id="KW-1015">Disulfide bond</keyword>
<dbReference type="MEROPS" id="S01.128"/>
<dbReference type="Proteomes" id="UP000002208">
    <property type="component" value="Chromosome"/>
</dbReference>
<evidence type="ECO:0000256" key="8">
    <source>
        <dbReference type="ARBA" id="ARBA00023180"/>
    </source>
</evidence>
<dbReference type="AlphaFoldDB" id="C1D1R9"/>
<keyword evidence="13" id="KW-1185">Reference proteome</keyword>
<dbReference type="PANTHER" id="PTHR24252">
    <property type="entry name" value="ACROSIN-RELATED"/>
    <property type="match status" value="1"/>
</dbReference>